<dbReference type="GeneTree" id="ENSGT00940000157472"/>
<dbReference type="PROSITE" id="PS50086">
    <property type="entry name" value="TBC_RABGAP"/>
    <property type="match status" value="1"/>
</dbReference>
<keyword evidence="5" id="KW-1185">Reference proteome</keyword>
<dbReference type="Gene3D" id="1.10.8.270">
    <property type="entry name" value="putative rabgap domain of human tbc1 domain family member 14 like domains"/>
    <property type="match status" value="1"/>
</dbReference>
<evidence type="ECO:0000256" key="2">
    <source>
        <dbReference type="ARBA" id="ARBA00043879"/>
    </source>
</evidence>
<reference evidence="4" key="3">
    <citation type="submission" date="2025-09" db="UniProtKB">
        <authorList>
            <consortium name="Ensembl"/>
        </authorList>
    </citation>
    <scope>IDENTIFICATION</scope>
</reference>
<keyword evidence="1" id="KW-0343">GTPase activation</keyword>
<dbReference type="GO" id="GO:0005096">
    <property type="term" value="F:GTPase activator activity"/>
    <property type="evidence" value="ECO:0007669"/>
    <property type="project" value="UniProtKB-KW"/>
</dbReference>
<dbReference type="GO" id="GO:0071889">
    <property type="term" value="F:14-3-3 protein binding"/>
    <property type="evidence" value="ECO:0007669"/>
    <property type="project" value="UniProtKB-ARBA"/>
</dbReference>
<dbReference type="Ensembl" id="ENSOMYT00000015492.2">
    <property type="protein sequence ID" value="ENSOMYP00000013997.2"/>
    <property type="gene ID" value="ENSOMYG00000006241.2"/>
</dbReference>
<dbReference type="Pfam" id="PF00566">
    <property type="entry name" value="RabGAP-TBC"/>
    <property type="match status" value="1"/>
</dbReference>
<dbReference type="AlphaFoldDB" id="A0A8C7NXG0"/>
<feature type="domain" description="Rab-GAP TBC" evidence="3">
    <location>
        <begin position="207"/>
        <end position="405"/>
    </location>
</feature>
<name>A0A8C7NXG0_ONCMY</name>
<organism evidence="4 5">
    <name type="scientific">Oncorhynchus mykiss</name>
    <name type="common">Rainbow trout</name>
    <name type="synonym">Salmo gairdneri</name>
    <dbReference type="NCBI Taxonomy" id="8022"/>
    <lineage>
        <taxon>Eukaryota</taxon>
        <taxon>Metazoa</taxon>
        <taxon>Chordata</taxon>
        <taxon>Craniata</taxon>
        <taxon>Vertebrata</taxon>
        <taxon>Euteleostomi</taxon>
        <taxon>Actinopterygii</taxon>
        <taxon>Neopterygii</taxon>
        <taxon>Teleostei</taxon>
        <taxon>Protacanthopterygii</taxon>
        <taxon>Salmoniformes</taxon>
        <taxon>Salmonidae</taxon>
        <taxon>Salmoninae</taxon>
        <taxon>Oncorhynchus</taxon>
    </lineage>
</organism>
<dbReference type="PANTHER" id="PTHR22957:SF462">
    <property type="entry name" value="TBC1 DOMAIN FAMILY MEMBER 22B"/>
    <property type="match status" value="1"/>
</dbReference>
<dbReference type="SMART" id="SM00164">
    <property type="entry name" value="TBC"/>
    <property type="match status" value="1"/>
</dbReference>
<accession>A0A8C7NXG0</accession>
<sequence length="476" mass="55391">MATDNRIHFWRKNAKVPGSIQPVYGAQHPPLDPRIHRTFPKDTPKANNLKSKKASSFHEFARSTNDAWDIDDEEDEDFLAPIHPSSLPPTLLSTQQVPPLPPQQPINTTIEPDTGPGPADRLAPPTAEVRLQHEEANGRVVVKSSSEAQLNTNTVRSTLQKQQSLPVRPIIPLVARISDQNSSGAPIMTMFLFYYYLFNKMSFSEDLVLKRKRDEYFGFIEQYYHSRTDETYKDTYRQIHIDIPRTNPLIPLFQQPAVQEVFERILFIWAIRHPASGYVQGINDLVTPFFVVFLSEFVEEDVENFDVASLPLETQRNIEADSFWCMTKLLDGIQDNYTFAQPGIQNKVKALEELVSRIDEDIHNYFKRYEVEYLQFAFRWMNNLLMRELPLRCTIRLWDTYQAEQEGFSHFHLYVCAAFLIEWRKEILSMVDFQGLLMLLQNLPTIHWGNEEVGLLLAEAYRLKYMFADAPNHYKR</sequence>
<dbReference type="InterPro" id="IPR035969">
    <property type="entry name" value="Rab-GAP_TBC_sf"/>
</dbReference>
<evidence type="ECO:0000313" key="4">
    <source>
        <dbReference type="Ensembl" id="ENSOMYP00000013997.2"/>
    </source>
</evidence>
<evidence type="ECO:0000256" key="1">
    <source>
        <dbReference type="ARBA" id="ARBA00022468"/>
    </source>
</evidence>
<proteinExistence type="predicted"/>
<dbReference type="SUPFAM" id="SSF47923">
    <property type="entry name" value="Ypt/Rab-GAP domain of gyp1p"/>
    <property type="match status" value="2"/>
</dbReference>
<dbReference type="FunFam" id="1.10.8.270:FF:000004">
    <property type="entry name" value="TBC1 domain family, member 22B"/>
    <property type="match status" value="1"/>
</dbReference>
<protein>
    <recommendedName>
        <fullName evidence="3">Rab-GAP TBC domain-containing protein</fullName>
    </recommendedName>
</protein>
<dbReference type="Gene3D" id="1.10.472.80">
    <property type="entry name" value="Ypt/Rab-GAP domain of gyp1p, domain 3"/>
    <property type="match status" value="1"/>
</dbReference>
<evidence type="ECO:0000313" key="5">
    <source>
        <dbReference type="Proteomes" id="UP000694395"/>
    </source>
</evidence>
<dbReference type="FunFam" id="1.10.472.80:FF:000001">
    <property type="entry name" value="TBC1 domain family member 22B"/>
    <property type="match status" value="1"/>
</dbReference>
<comment type="function">
    <text evidence="2">May act as a GTPase-activating protein for Rab family protein(s).</text>
</comment>
<dbReference type="Proteomes" id="UP000694395">
    <property type="component" value="Chromosome 9"/>
</dbReference>
<dbReference type="PANTHER" id="PTHR22957">
    <property type="entry name" value="TBC1 DOMAIN FAMILY MEMBER GTPASE-ACTIVATING PROTEIN"/>
    <property type="match status" value="1"/>
</dbReference>
<dbReference type="InterPro" id="IPR000195">
    <property type="entry name" value="Rab-GAP-TBC_dom"/>
</dbReference>
<reference evidence="4" key="1">
    <citation type="submission" date="2020-07" db="EMBL/GenBank/DDBJ databases">
        <title>A long reads based de novo assembly of the rainbow trout Arlee double haploid line genome.</title>
        <authorList>
            <person name="Gao G."/>
            <person name="Palti Y."/>
        </authorList>
    </citation>
    <scope>NUCLEOTIDE SEQUENCE [LARGE SCALE GENOMIC DNA]</scope>
</reference>
<evidence type="ECO:0000259" key="3">
    <source>
        <dbReference type="PROSITE" id="PS50086"/>
    </source>
</evidence>
<reference evidence="4" key="2">
    <citation type="submission" date="2025-08" db="UniProtKB">
        <authorList>
            <consortium name="Ensembl"/>
        </authorList>
    </citation>
    <scope>IDENTIFICATION</scope>
</reference>